<dbReference type="InterPro" id="IPR000219">
    <property type="entry name" value="DH_dom"/>
</dbReference>
<evidence type="ECO:0000256" key="2">
    <source>
        <dbReference type="ARBA" id="ARBA00022490"/>
    </source>
</evidence>
<proteinExistence type="predicted"/>
<feature type="region of interest" description="Disordered" evidence="3">
    <location>
        <begin position="514"/>
        <end position="536"/>
    </location>
</feature>
<dbReference type="Pfam" id="PF00621">
    <property type="entry name" value="RhoGEF"/>
    <property type="match status" value="1"/>
</dbReference>
<gene>
    <name evidence="5" type="ORF">EXIGLDRAFT_276172</name>
</gene>
<evidence type="ECO:0000259" key="4">
    <source>
        <dbReference type="PROSITE" id="PS50010"/>
    </source>
</evidence>
<dbReference type="InterPro" id="IPR051480">
    <property type="entry name" value="Endocytic_GEF_Adapter"/>
</dbReference>
<dbReference type="InterPro" id="IPR035899">
    <property type="entry name" value="DBL_dom_sf"/>
</dbReference>
<dbReference type="Proteomes" id="UP000077266">
    <property type="component" value="Unassembled WGS sequence"/>
</dbReference>
<comment type="subcellular location">
    <subcellularLocation>
        <location evidence="1">Cytoplasm</location>
    </subcellularLocation>
</comment>
<dbReference type="Gene3D" id="1.20.900.10">
    <property type="entry name" value="Dbl homology (DH) domain"/>
    <property type="match status" value="1"/>
</dbReference>
<evidence type="ECO:0000256" key="1">
    <source>
        <dbReference type="ARBA" id="ARBA00004496"/>
    </source>
</evidence>
<dbReference type="GO" id="GO:0035025">
    <property type="term" value="P:positive regulation of Rho protein signal transduction"/>
    <property type="evidence" value="ECO:0007669"/>
    <property type="project" value="TreeGrafter"/>
</dbReference>
<dbReference type="GO" id="GO:0005737">
    <property type="term" value="C:cytoplasm"/>
    <property type="evidence" value="ECO:0007669"/>
    <property type="project" value="UniProtKB-SubCell"/>
</dbReference>
<accession>A0A165M8R9</accession>
<dbReference type="SMART" id="SM00325">
    <property type="entry name" value="RhoGEF"/>
    <property type="match status" value="1"/>
</dbReference>
<dbReference type="PANTHER" id="PTHR46006:SF6">
    <property type="entry name" value="INTERSECTIN-2 ISOFORM X1"/>
    <property type="match status" value="1"/>
</dbReference>
<organism evidence="5 6">
    <name type="scientific">Exidia glandulosa HHB12029</name>
    <dbReference type="NCBI Taxonomy" id="1314781"/>
    <lineage>
        <taxon>Eukaryota</taxon>
        <taxon>Fungi</taxon>
        <taxon>Dikarya</taxon>
        <taxon>Basidiomycota</taxon>
        <taxon>Agaricomycotina</taxon>
        <taxon>Agaricomycetes</taxon>
        <taxon>Auriculariales</taxon>
        <taxon>Exidiaceae</taxon>
        <taxon>Exidia</taxon>
    </lineage>
</organism>
<dbReference type="InParanoid" id="A0A165M8R9"/>
<dbReference type="OrthoDB" id="1716625at2759"/>
<evidence type="ECO:0000313" key="6">
    <source>
        <dbReference type="Proteomes" id="UP000077266"/>
    </source>
</evidence>
<reference evidence="5 6" key="1">
    <citation type="journal article" date="2016" name="Mol. Biol. Evol.">
        <title>Comparative Genomics of Early-Diverging Mushroom-Forming Fungi Provides Insights into the Origins of Lignocellulose Decay Capabilities.</title>
        <authorList>
            <person name="Nagy L.G."/>
            <person name="Riley R."/>
            <person name="Tritt A."/>
            <person name="Adam C."/>
            <person name="Daum C."/>
            <person name="Floudas D."/>
            <person name="Sun H."/>
            <person name="Yadav J.S."/>
            <person name="Pangilinan J."/>
            <person name="Larsson K.H."/>
            <person name="Matsuura K."/>
            <person name="Barry K."/>
            <person name="Labutti K."/>
            <person name="Kuo R."/>
            <person name="Ohm R.A."/>
            <person name="Bhattacharya S.S."/>
            <person name="Shirouzu T."/>
            <person name="Yoshinaga Y."/>
            <person name="Martin F.M."/>
            <person name="Grigoriev I.V."/>
            <person name="Hibbett D.S."/>
        </authorList>
    </citation>
    <scope>NUCLEOTIDE SEQUENCE [LARGE SCALE GENOMIC DNA]</scope>
    <source>
        <strain evidence="5 6">HHB12029</strain>
    </source>
</reference>
<dbReference type="PROSITE" id="PS50010">
    <property type="entry name" value="DH_2"/>
    <property type="match status" value="1"/>
</dbReference>
<feature type="compositionally biased region" description="Basic and acidic residues" evidence="3">
    <location>
        <begin position="1"/>
        <end position="45"/>
    </location>
</feature>
<feature type="region of interest" description="Disordered" evidence="3">
    <location>
        <begin position="478"/>
        <end position="499"/>
    </location>
</feature>
<feature type="region of interest" description="Disordered" evidence="3">
    <location>
        <begin position="1"/>
        <end position="160"/>
    </location>
</feature>
<protein>
    <recommendedName>
        <fullName evidence="4">DH domain-containing protein</fullName>
    </recommendedName>
</protein>
<dbReference type="GO" id="GO:0005085">
    <property type="term" value="F:guanyl-nucleotide exchange factor activity"/>
    <property type="evidence" value="ECO:0007669"/>
    <property type="project" value="InterPro"/>
</dbReference>
<feature type="compositionally biased region" description="Basic and acidic residues" evidence="3">
    <location>
        <begin position="711"/>
        <end position="720"/>
    </location>
</feature>
<feature type="region of interest" description="Disordered" evidence="3">
    <location>
        <begin position="764"/>
        <end position="828"/>
    </location>
</feature>
<dbReference type="STRING" id="1314781.A0A165M8R9"/>
<evidence type="ECO:0000256" key="3">
    <source>
        <dbReference type="SAM" id="MobiDB-lite"/>
    </source>
</evidence>
<keyword evidence="2" id="KW-0963">Cytoplasm</keyword>
<dbReference type="PANTHER" id="PTHR46006">
    <property type="entry name" value="RHO GUANINE NUCLEOTIDE EXCHANGE FACTOR AT 64C, ISOFORM A"/>
    <property type="match status" value="1"/>
</dbReference>
<feature type="domain" description="DH" evidence="4">
    <location>
        <begin position="189"/>
        <end position="341"/>
    </location>
</feature>
<name>A0A165M8R9_EXIGL</name>
<feature type="compositionally biased region" description="Low complexity" evidence="3">
    <location>
        <begin position="118"/>
        <end position="127"/>
    </location>
</feature>
<keyword evidence="6" id="KW-1185">Reference proteome</keyword>
<feature type="compositionally biased region" description="Polar residues" evidence="3">
    <location>
        <begin position="130"/>
        <end position="143"/>
    </location>
</feature>
<dbReference type="SUPFAM" id="SSF48065">
    <property type="entry name" value="DBL homology domain (DH-domain)"/>
    <property type="match status" value="1"/>
</dbReference>
<feature type="region of interest" description="Disordered" evidence="3">
    <location>
        <begin position="703"/>
        <end position="725"/>
    </location>
</feature>
<feature type="compositionally biased region" description="Polar residues" evidence="3">
    <location>
        <begin position="810"/>
        <end position="828"/>
    </location>
</feature>
<dbReference type="EMBL" id="KV425914">
    <property type="protein sequence ID" value="KZV98920.1"/>
    <property type="molecule type" value="Genomic_DNA"/>
</dbReference>
<evidence type="ECO:0000313" key="5">
    <source>
        <dbReference type="EMBL" id="KZV98920.1"/>
    </source>
</evidence>
<sequence>MDERFANDYLPNHEIRDEDLPPTSEDRHDQIDDSVHEAFADEMHTLSKSAHAPPPLQSESDMSSLGSMNQKAWSAVTAESQLSHGAETLFKHLQSPDDDSSSRAPPAPPHNGSPMLGQRTPTQQERTPTADDTWSEITGNSGNVRYVESEADDEESAPDFANRRRTWRSTIAHAAYDSLLERHGAQEMQRQELIWEICESEQAFVRDMRSVLRTFVQPLRTQDRRWIPGVPNAVMRLFDWLDDIVQLHSQMFSALHAARSKQYPIVTYIAETLRPFVPRLELHQPFLARLDAVSRTIDDLVDNPHNDFGEFVRMQAQLPEWSGATLTSALRRPATHFTSYPSQFQVSFFSYGRDISSRSAQKLWQCTPRSHLDHLPTFSLYHSTDMIVRVMLEVCSREEEYERVKNVASRISGLPHNFVLARRERRLVAQGLLRRVHLSDQERGILEGEEPVAEESVEMPLCMPILSPQYHNARSWESPSSTSWLRPSPPAASPWHDSRPLSMVSSSSSFCSSFTSDMEEEHPRSKAHRNGTSALTSRNGKAKDALVYVFVFTDLVLLAHRTEARDEYEQDTWHLVEDVGMVRVLGVTDHSGKLDYEQLISLDVLPMPQEHAGVNVASKDCVACPVYLSLSERATPRLAPARLLEEAKQQWMQAFHKCFMFTLRSLAFPCHSGMDLAHGPTADYEMDTKMSVMSILSSGLPLPKSPSQLLDQHDRGRPPDAVEEEREERGWWAVRFRQVLREMQRQDLPFPAEQAQGDNAVAPMIKRSRSTTPGVDNRRRSVMTSRPLLLSATSSSIMLTPATPRKERANTSSNPATGRGSTSGPRRL</sequence>
<dbReference type="AlphaFoldDB" id="A0A165M8R9"/>
<feature type="compositionally biased region" description="Polar residues" evidence="3">
    <location>
        <begin position="57"/>
        <end position="83"/>
    </location>
</feature>